<proteinExistence type="predicted"/>
<evidence type="ECO:0000313" key="2">
    <source>
        <dbReference type="Proteomes" id="UP001319104"/>
    </source>
</evidence>
<dbReference type="Proteomes" id="UP001319104">
    <property type="component" value="Unassembled WGS sequence"/>
</dbReference>
<accession>A0AAP2G1Z6</accession>
<dbReference type="InterPro" id="IPR009387">
    <property type="entry name" value="HigB-2"/>
</dbReference>
<evidence type="ECO:0000313" key="1">
    <source>
        <dbReference type="EMBL" id="MBS9524977.1"/>
    </source>
</evidence>
<comment type="caution">
    <text evidence="1">The sequence shown here is derived from an EMBL/GenBank/DDBJ whole genome shotgun (WGS) entry which is preliminary data.</text>
</comment>
<dbReference type="Pfam" id="PF06296">
    <property type="entry name" value="RelE"/>
    <property type="match status" value="1"/>
</dbReference>
<protein>
    <submittedName>
        <fullName evidence="1">Type II toxin-antitoxin system RelE/ParE family toxin</fullName>
    </submittedName>
</protein>
<gene>
    <name evidence="1" type="ORF">KI659_13235</name>
</gene>
<keyword evidence="2" id="KW-1185">Reference proteome</keyword>
<organism evidence="1 2">
    <name type="scientific">Litoribacter ruber</name>
    <dbReference type="NCBI Taxonomy" id="702568"/>
    <lineage>
        <taxon>Bacteria</taxon>
        <taxon>Pseudomonadati</taxon>
        <taxon>Bacteroidota</taxon>
        <taxon>Cytophagia</taxon>
        <taxon>Cytophagales</taxon>
        <taxon>Cyclobacteriaceae</taxon>
        <taxon>Litoribacter</taxon>
    </lineage>
</organism>
<dbReference type="AlphaFoldDB" id="A0AAP2G1Z6"/>
<dbReference type="EMBL" id="JAHCMY010000007">
    <property type="protein sequence ID" value="MBS9524977.1"/>
    <property type="molecule type" value="Genomic_DNA"/>
</dbReference>
<name>A0AAP2G1Z6_9BACT</name>
<sequence>MRLAINSKGKGKSGGARIITYLKVSRETVYLASIFDKSQKNSISDKELEKIFKLLP</sequence>
<reference evidence="1 2" key="1">
    <citation type="submission" date="2021-05" db="EMBL/GenBank/DDBJ databases">
        <authorList>
            <person name="Zhang Z.D."/>
            <person name="Osman G."/>
        </authorList>
    </citation>
    <scope>NUCLEOTIDE SEQUENCE [LARGE SCALE GENOMIC DNA]</scope>
    <source>
        <strain evidence="1 2">KCTC 32217</strain>
    </source>
</reference>